<dbReference type="GO" id="GO:0004860">
    <property type="term" value="F:protein kinase inhibitor activity"/>
    <property type="evidence" value="ECO:0007669"/>
    <property type="project" value="UniProtKB-KW"/>
</dbReference>
<sequence>MENLSDELLIESYRKATELELSYDFIRLMEEELKRRALLDCLSQAN</sequence>
<dbReference type="Pfam" id="PF08970">
    <property type="entry name" value="Sda"/>
    <property type="match status" value="1"/>
</dbReference>
<keyword evidence="1" id="KW-0649">Protein kinase inhibitor</keyword>
<gene>
    <name evidence="1" type="ORF">ACFOZ1_11510</name>
</gene>
<dbReference type="Gene3D" id="1.10.287.1100">
    <property type="entry name" value="Sporulation inhibitor A"/>
    <property type="match status" value="1"/>
</dbReference>
<proteinExistence type="predicted"/>
<dbReference type="EMBL" id="JBHSDV010000003">
    <property type="protein sequence ID" value="MFC4388426.1"/>
    <property type="molecule type" value="Genomic_DNA"/>
</dbReference>
<dbReference type="InterPro" id="IPR015064">
    <property type="entry name" value="Sda"/>
</dbReference>
<evidence type="ECO:0000313" key="1">
    <source>
        <dbReference type="EMBL" id="MFC4388426.1"/>
    </source>
</evidence>
<dbReference type="RefSeq" id="WP_390199425.1">
    <property type="nucleotide sequence ID" value="NZ_JBHSDV010000003.1"/>
</dbReference>
<organism evidence="1 2">
    <name type="scientific">Gracilibacillus marinus</name>
    <dbReference type="NCBI Taxonomy" id="630535"/>
    <lineage>
        <taxon>Bacteria</taxon>
        <taxon>Bacillati</taxon>
        <taxon>Bacillota</taxon>
        <taxon>Bacilli</taxon>
        <taxon>Bacillales</taxon>
        <taxon>Bacillaceae</taxon>
        <taxon>Gracilibacillus</taxon>
    </lineage>
</organism>
<evidence type="ECO:0000313" key="2">
    <source>
        <dbReference type="Proteomes" id="UP001595880"/>
    </source>
</evidence>
<dbReference type="Proteomes" id="UP001595880">
    <property type="component" value="Unassembled WGS sequence"/>
</dbReference>
<protein>
    <submittedName>
        <fullName evidence="1">Sporulation histidine kinase inhibitor Sda</fullName>
    </submittedName>
</protein>
<reference evidence="2" key="1">
    <citation type="journal article" date="2019" name="Int. J. Syst. Evol. Microbiol.">
        <title>The Global Catalogue of Microorganisms (GCM) 10K type strain sequencing project: providing services to taxonomists for standard genome sequencing and annotation.</title>
        <authorList>
            <consortium name="The Broad Institute Genomics Platform"/>
            <consortium name="The Broad Institute Genome Sequencing Center for Infectious Disease"/>
            <person name="Wu L."/>
            <person name="Ma J."/>
        </authorList>
    </citation>
    <scope>NUCLEOTIDE SEQUENCE [LARGE SCALE GENOMIC DNA]</scope>
    <source>
        <strain evidence="2">KACC 14058</strain>
    </source>
</reference>
<comment type="caution">
    <text evidence="1">The sequence shown here is derived from an EMBL/GenBank/DDBJ whole genome shotgun (WGS) entry which is preliminary data.</text>
</comment>
<accession>A0ABV8VXQ2</accession>
<name>A0ABV8VXQ2_9BACI</name>
<dbReference type="SUPFAM" id="SSF100985">
    <property type="entry name" value="Sporulation inhibitor Sda"/>
    <property type="match status" value="1"/>
</dbReference>
<dbReference type="InterPro" id="IPR036916">
    <property type="entry name" value="Sda_sf"/>
</dbReference>
<keyword evidence="2" id="KW-1185">Reference proteome</keyword>